<proteinExistence type="predicted"/>
<organism evidence="1 2">
    <name type="scientific">Copranaerobaculum intestinale</name>
    <dbReference type="NCBI Taxonomy" id="2692629"/>
    <lineage>
        <taxon>Bacteria</taxon>
        <taxon>Bacillati</taxon>
        <taxon>Bacillota</taxon>
        <taxon>Erysipelotrichia</taxon>
        <taxon>Erysipelotrichales</taxon>
        <taxon>Erysipelotrichaceae</taxon>
        <taxon>Copranaerobaculum</taxon>
    </lineage>
</organism>
<dbReference type="EMBL" id="WUUQ01000001">
    <property type="protein sequence ID" value="MXQ73170.1"/>
    <property type="molecule type" value="Genomic_DNA"/>
</dbReference>
<dbReference type="RefSeq" id="WP_160624589.1">
    <property type="nucleotide sequence ID" value="NZ_WUUQ01000001.1"/>
</dbReference>
<protein>
    <submittedName>
        <fullName evidence="1">Uncharacterized protein</fullName>
    </submittedName>
</protein>
<dbReference type="Proteomes" id="UP000434036">
    <property type="component" value="Unassembled WGS sequence"/>
</dbReference>
<evidence type="ECO:0000313" key="1">
    <source>
        <dbReference type="EMBL" id="MXQ73170.1"/>
    </source>
</evidence>
<sequence>MSKSIPSSGANAVKLILKNKEACKCYLKNQETTGTVTTYSLDMFYEDHTGTFTIRVDENGLKTASLNITGLKKVITLENDGNLPKLCKYVLENLNQ</sequence>
<evidence type="ECO:0000313" key="2">
    <source>
        <dbReference type="Proteomes" id="UP000434036"/>
    </source>
</evidence>
<reference evidence="1 2" key="1">
    <citation type="submission" date="2019-12" db="EMBL/GenBank/DDBJ databases">
        <authorList>
            <person name="Yang R."/>
        </authorList>
    </citation>
    <scope>NUCLEOTIDE SEQUENCE [LARGE SCALE GENOMIC DNA]</scope>
    <source>
        <strain evidence="1 2">DONG20-135</strain>
    </source>
</reference>
<name>A0A6N8U5K2_9FIRM</name>
<dbReference type="AlphaFoldDB" id="A0A6N8U5K2"/>
<gene>
    <name evidence="1" type="ORF">GSF08_04375</name>
</gene>
<reference evidence="1 2" key="2">
    <citation type="submission" date="2020-01" db="EMBL/GenBank/DDBJ databases">
        <title>Clostridiaceae sp. nov. isolated from the gut of human by culturomics.</title>
        <authorList>
            <person name="Chang Y."/>
        </authorList>
    </citation>
    <scope>NUCLEOTIDE SEQUENCE [LARGE SCALE GENOMIC DNA]</scope>
    <source>
        <strain evidence="1 2">DONG20-135</strain>
    </source>
</reference>
<comment type="caution">
    <text evidence="1">The sequence shown here is derived from an EMBL/GenBank/DDBJ whole genome shotgun (WGS) entry which is preliminary data.</text>
</comment>
<accession>A0A6N8U5K2</accession>
<keyword evidence="2" id="KW-1185">Reference proteome</keyword>